<evidence type="ECO:0000259" key="2">
    <source>
        <dbReference type="Pfam" id="PF16416"/>
    </source>
</evidence>
<dbReference type="InterPro" id="IPR008629">
    <property type="entry name" value="GUN4-like"/>
</dbReference>
<gene>
    <name evidence="3" type="primary">ycf53</name>
</gene>
<evidence type="ECO:0000313" key="3">
    <source>
        <dbReference type="EMBL" id="AJO68362.1"/>
    </source>
</evidence>
<dbReference type="Gene3D" id="1.10.10.1770">
    <property type="entry name" value="Gun4-like"/>
    <property type="match status" value="1"/>
</dbReference>
<dbReference type="Pfam" id="PF16416">
    <property type="entry name" value="GUN4_N"/>
    <property type="match status" value="1"/>
</dbReference>
<evidence type="ECO:0000259" key="1">
    <source>
        <dbReference type="Pfam" id="PF05419"/>
    </source>
</evidence>
<keyword evidence="3" id="KW-0150">Chloroplast</keyword>
<dbReference type="Gene3D" id="1.25.40.620">
    <property type="match status" value="1"/>
</dbReference>
<name>A0A0C5DLA7_GRALE</name>
<dbReference type="PANTHER" id="PTHR34800:SF1">
    <property type="entry name" value="TETRAPYRROLE-BINDING PROTEIN, CHLOROPLASTIC"/>
    <property type="match status" value="1"/>
</dbReference>
<organism evidence="3">
    <name type="scientific">Gracilariopsis lemaneiformis</name>
    <name type="common">Red alga</name>
    <name type="synonym">Gracilaria lemaneiformis</name>
    <dbReference type="NCBI Taxonomy" id="2782"/>
    <lineage>
        <taxon>Eukaryota</taxon>
        <taxon>Rhodophyta</taxon>
        <taxon>Florideophyceae</taxon>
        <taxon>Rhodymeniophycidae</taxon>
        <taxon>Gracilariales</taxon>
        <taxon>Gracilariaceae</taxon>
        <taxon>Gracilariopsis</taxon>
    </lineage>
</organism>
<reference evidence="3" key="1">
    <citation type="submission" date="2014-12" db="EMBL/GenBank/DDBJ databases">
        <title>The complete chloroplast genome of Gracilariopsis lemaneiformis.</title>
        <authorList>
            <person name="Bi G."/>
            <person name="Du Q."/>
            <person name="Sui Z."/>
            <person name="Mao Y."/>
        </authorList>
    </citation>
    <scope>NUCLEOTIDE SEQUENCE</scope>
</reference>
<feature type="domain" description="GUN4-like" evidence="1">
    <location>
        <begin position="95"/>
        <end position="234"/>
    </location>
</feature>
<dbReference type="AlphaFoldDB" id="A0A0C5DLA7"/>
<accession>A0A0C5DLA7</accession>
<dbReference type="EMBL" id="KP330491">
    <property type="protein sequence ID" value="AJO68362.1"/>
    <property type="molecule type" value="Genomic_DNA"/>
</dbReference>
<dbReference type="InterPro" id="IPR016024">
    <property type="entry name" value="ARM-type_fold"/>
</dbReference>
<sequence length="239" mass="27881">MTNINLNSKILQKIAALDINIDSSKQLKLIEQIVKSGELGQKALLDLLVDRCIIENKEVDSLDGLIYEFLYFKSLEHIKQKLNSYFHLGLIDLNSSLKFNYQPLQNLLIIHDFKEADKLTQSYLCSLAGLDKNSKRKWLYFTDILAISPEDLYIIDKLWRLYSRGKFGFSIQRSIWLSNNCNWEKFWFTIGWQNNGTLCRYPSDFIWNIDAPSGHLPLFNQLRGVQVILALFNHSAWNQ</sequence>
<dbReference type="SUPFAM" id="SSF48371">
    <property type="entry name" value="ARM repeat"/>
    <property type="match status" value="1"/>
</dbReference>
<keyword evidence="3" id="KW-0934">Plastid</keyword>
<feature type="domain" description="GUN4 N-terminal ARM-like repeat" evidence="2">
    <location>
        <begin position="23"/>
        <end position="86"/>
    </location>
</feature>
<proteinExistence type="predicted"/>
<dbReference type="SUPFAM" id="SSF140869">
    <property type="entry name" value="GUN4-like"/>
    <property type="match status" value="1"/>
</dbReference>
<dbReference type="InterPro" id="IPR032192">
    <property type="entry name" value="GUN4_N"/>
</dbReference>
<dbReference type="CDD" id="cd16383">
    <property type="entry name" value="GUN4"/>
    <property type="match status" value="1"/>
</dbReference>
<evidence type="ECO:0008006" key="4">
    <source>
        <dbReference type="Google" id="ProtNLM"/>
    </source>
</evidence>
<geneLocation type="chloroplast" evidence="3"/>
<dbReference type="GO" id="GO:0046906">
    <property type="term" value="F:tetrapyrrole binding"/>
    <property type="evidence" value="ECO:0007669"/>
    <property type="project" value="TreeGrafter"/>
</dbReference>
<dbReference type="Pfam" id="PF05419">
    <property type="entry name" value="GUN4"/>
    <property type="match status" value="1"/>
</dbReference>
<dbReference type="InterPro" id="IPR037215">
    <property type="entry name" value="GUN4-like_sf"/>
</dbReference>
<protein>
    <recommendedName>
        <fullName evidence="4">GUN4-like domain-containing protein</fullName>
    </recommendedName>
</protein>
<dbReference type="PANTHER" id="PTHR34800">
    <property type="entry name" value="TETRAPYRROLE-BINDING PROTEIN, CHLOROPLASTIC"/>
    <property type="match status" value="1"/>
</dbReference>